<feature type="domain" description="YgjP-like metallopeptidase" evidence="1">
    <location>
        <begin position="2"/>
        <end position="209"/>
    </location>
</feature>
<dbReference type="PANTHER" id="PTHR30399:SF1">
    <property type="entry name" value="UTP PYROPHOSPHATASE"/>
    <property type="match status" value="1"/>
</dbReference>
<dbReference type="PANTHER" id="PTHR30399">
    <property type="entry name" value="UNCHARACTERIZED PROTEIN YGJP"/>
    <property type="match status" value="1"/>
</dbReference>
<evidence type="ECO:0000259" key="1">
    <source>
        <dbReference type="Pfam" id="PF01863"/>
    </source>
</evidence>
<sequence>MRINSKGEIIVSAPFRVPFKTINDFVVSKAYWIDENIEKIKLNQKDLVDNKIYDNKNVYFIGEMFKIQIHKDNKNFIERDLNNKVIRIYTKHNDDESIKIQYMYWLSHRACEVFLSCVERMRNLLSTEYNVPFPKITVRNMKTRWGSCTPAKKSIRLNLQLIKADIECIEEVALHEIVHFIHQNHSKDFYGVMEKYMPDYKKRGERLKKCYKDGI</sequence>
<dbReference type="InterPro" id="IPR002725">
    <property type="entry name" value="YgjP-like_metallopeptidase"/>
</dbReference>
<reference evidence="2" key="1">
    <citation type="submission" date="2020-10" db="EMBL/GenBank/DDBJ databases">
        <authorList>
            <person name="Gilroy R."/>
        </authorList>
    </citation>
    <scope>NUCLEOTIDE SEQUENCE</scope>
    <source>
        <strain evidence="2">F6-4510</strain>
    </source>
</reference>
<name>A0A9D9DVC2_9FIRM</name>
<dbReference type="Proteomes" id="UP000823611">
    <property type="component" value="Unassembled WGS sequence"/>
</dbReference>
<dbReference type="InterPro" id="IPR053136">
    <property type="entry name" value="UTP_pyrophosphatase-like"/>
</dbReference>
<dbReference type="AlphaFoldDB" id="A0A9D9DVC2"/>
<evidence type="ECO:0000313" key="3">
    <source>
        <dbReference type="Proteomes" id="UP000823611"/>
    </source>
</evidence>
<comment type="caution">
    <text evidence="2">The sequence shown here is derived from an EMBL/GenBank/DDBJ whole genome shotgun (WGS) entry which is preliminary data.</text>
</comment>
<proteinExistence type="predicted"/>
<organism evidence="2 3">
    <name type="scientific">Candidatus Fimicola merdigallinarum</name>
    <dbReference type="NCBI Taxonomy" id="2840819"/>
    <lineage>
        <taxon>Bacteria</taxon>
        <taxon>Bacillati</taxon>
        <taxon>Bacillota</taxon>
        <taxon>Clostridia</taxon>
        <taxon>Lachnospirales</taxon>
        <taxon>Lachnospiraceae</taxon>
        <taxon>Lachnospiraceae incertae sedis</taxon>
        <taxon>Candidatus Fimicola</taxon>
    </lineage>
</organism>
<gene>
    <name evidence="2" type="ORF">IAC55_05015</name>
</gene>
<reference evidence="2" key="2">
    <citation type="journal article" date="2021" name="PeerJ">
        <title>Extensive microbial diversity within the chicken gut microbiome revealed by metagenomics and culture.</title>
        <authorList>
            <person name="Gilroy R."/>
            <person name="Ravi A."/>
            <person name="Getino M."/>
            <person name="Pursley I."/>
            <person name="Horton D.L."/>
            <person name="Alikhan N.F."/>
            <person name="Baker D."/>
            <person name="Gharbi K."/>
            <person name="Hall N."/>
            <person name="Watson M."/>
            <person name="Adriaenssens E.M."/>
            <person name="Foster-Nyarko E."/>
            <person name="Jarju S."/>
            <person name="Secka A."/>
            <person name="Antonio M."/>
            <person name="Oren A."/>
            <person name="Chaudhuri R.R."/>
            <person name="La Ragione R."/>
            <person name="Hildebrand F."/>
            <person name="Pallen M.J."/>
        </authorList>
    </citation>
    <scope>NUCLEOTIDE SEQUENCE</scope>
    <source>
        <strain evidence="2">F6-4510</strain>
    </source>
</reference>
<dbReference type="Pfam" id="PF01863">
    <property type="entry name" value="YgjP-like"/>
    <property type="match status" value="1"/>
</dbReference>
<dbReference type="Gene3D" id="3.30.2010.10">
    <property type="entry name" value="Metalloproteases ('zincins'), catalytic domain"/>
    <property type="match status" value="1"/>
</dbReference>
<protein>
    <submittedName>
        <fullName evidence="2">M48 family metallopeptidase</fullName>
    </submittedName>
</protein>
<dbReference type="CDD" id="cd07344">
    <property type="entry name" value="M48_yhfN_like"/>
    <property type="match status" value="1"/>
</dbReference>
<dbReference type="EMBL" id="JADIMX010000095">
    <property type="protein sequence ID" value="MBO8434664.1"/>
    <property type="molecule type" value="Genomic_DNA"/>
</dbReference>
<accession>A0A9D9DVC2</accession>
<evidence type="ECO:0000313" key="2">
    <source>
        <dbReference type="EMBL" id="MBO8434664.1"/>
    </source>
</evidence>